<sequence>MTTEGAISRAVDRVSGEANPAMKEKPLNTVAKLPTSQTYGLPNAITLKVTAKYMMTVNINTSDGLVNGTTGVLTAIDFAVNPTTGERRPLRIWICFDDVNIGKLKRIQSSTSLTRYQTRLKNNWTPI</sequence>
<feature type="domain" description="DNA helicase Pif1-like 2B" evidence="1">
    <location>
        <begin position="43"/>
        <end position="74"/>
    </location>
</feature>
<dbReference type="AlphaFoldDB" id="A0A8S3WSQ9"/>
<proteinExistence type="predicted"/>
<name>A0A8S3WSQ9_PARAO</name>
<evidence type="ECO:0000313" key="3">
    <source>
        <dbReference type="Proteomes" id="UP000691718"/>
    </source>
</evidence>
<dbReference type="EMBL" id="CAJQZP010000693">
    <property type="protein sequence ID" value="CAG4978802.1"/>
    <property type="molecule type" value="Genomic_DNA"/>
</dbReference>
<accession>A0A8S3WSQ9</accession>
<dbReference type="OrthoDB" id="6141723at2759"/>
<gene>
    <name evidence="2" type="ORF">PAPOLLO_LOCUS9764</name>
</gene>
<dbReference type="Pfam" id="PF21530">
    <property type="entry name" value="Pif1_2B_dom"/>
    <property type="match status" value="1"/>
</dbReference>
<organism evidence="2 3">
    <name type="scientific">Parnassius apollo</name>
    <name type="common">Apollo butterfly</name>
    <name type="synonym">Papilio apollo</name>
    <dbReference type="NCBI Taxonomy" id="110799"/>
    <lineage>
        <taxon>Eukaryota</taxon>
        <taxon>Metazoa</taxon>
        <taxon>Ecdysozoa</taxon>
        <taxon>Arthropoda</taxon>
        <taxon>Hexapoda</taxon>
        <taxon>Insecta</taxon>
        <taxon>Pterygota</taxon>
        <taxon>Neoptera</taxon>
        <taxon>Endopterygota</taxon>
        <taxon>Lepidoptera</taxon>
        <taxon>Glossata</taxon>
        <taxon>Ditrysia</taxon>
        <taxon>Papilionoidea</taxon>
        <taxon>Papilionidae</taxon>
        <taxon>Parnassiinae</taxon>
        <taxon>Parnassini</taxon>
        <taxon>Parnassius</taxon>
        <taxon>Parnassius</taxon>
    </lineage>
</organism>
<reference evidence="2" key="1">
    <citation type="submission" date="2021-04" db="EMBL/GenBank/DDBJ databases">
        <authorList>
            <person name="Tunstrom K."/>
        </authorList>
    </citation>
    <scope>NUCLEOTIDE SEQUENCE</scope>
</reference>
<protein>
    <submittedName>
        <fullName evidence="2">(apollo) hypothetical protein</fullName>
    </submittedName>
</protein>
<evidence type="ECO:0000259" key="1">
    <source>
        <dbReference type="Pfam" id="PF21530"/>
    </source>
</evidence>
<comment type="caution">
    <text evidence="2">The sequence shown here is derived from an EMBL/GenBank/DDBJ whole genome shotgun (WGS) entry which is preliminary data.</text>
</comment>
<dbReference type="Proteomes" id="UP000691718">
    <property type="component" value="Unassembled WGS sequence"/>
</dbReference>
<dbReference type="InterPro" id="IPR049163">
    <property type="entry name" value="Pif1-like_2B_dom"/>
</dbReference>
<evidence type="ECO:0000313" key="2">
    <source>
        <dbReference type="EMBL" id="CAG4978802.1"/>
    </source>
</evidence>
<keyword evidence="3" id="KW-1185">Reference proteome</keyword>